<accession>A0A0A9G5V4</accession>
<evidence type="ECO:0000313" key="1">
    <source>
        <dbReference type="EMBL" id="JAE18849.1"/>
    </source>
</evidence>
<reference evidence="1" key="1">
    <citation type="submission" date="2014-09" db="EMBL/GenBank/DDBJ databases">
        <authorList>
            <person name="Magalhaes I.L.F."/>
            <person name="Oliveira U."/>
            <person name="Santos F.R."/>
            <person name="Vidigal T.H.D.A."/>
            <person name="Brescovit A.D."/>
            <person name="Santos A.J."/>
        </authorList>
    </citation>
    <scope>NUCLEOTIDE SEQUENCE</scope>
    <source>
        <tissue evidence="1">Shoot tissue taken approximately 20 cm above the soil surface</tissue>
    </source>
</reference>
<dbReference type="EMBL" id="GBRH01179047">
    <property type="protein sequence ID" value="JAE18849.1"/>
    <property type="molecule type" value="Transcribed_RNA"/>
</dbReference>
<dbReference type="AlphaFoldDB" id="A0A0A9G5V4"/>
<reference evidence="1" key="2">
    <citation type="journal article" date="2015" name="Data Brief">
        <title>Shoot transcriptome of the giant reed, Arundo donax.</title>
        <authorList>
            <person name="Barrero R.A."/>
            <person name="Guerrero F.D."/>
            <person name="Moolhuijzen P."/>
            <person name="Goolsby J.A."/>
            <person name="Tidwell J."/>
            <person name="Bellgard S.E."/>
            <person name="Bellgard M.I."/>
        </authorList>
    </citation>
    <scope>NUCLEOTIDE SEQUENCE</scope>
    <source>
        <tissue evidence="1">Shoot tissue taken approximately 20 cm above the soil surface</tissue>
    </source>
</reference>
<name>A0A0A9G5V4_ARUDO</name>
<proteinExistence type="predicted"/>
<sequence length="29" mass="3490">MKDQNSSSKFCDHHICIRSWYRCNNVTSE</sequence>
<organism evidence="1">
    <name type="scientific">Arundo donax</name>
    <name type="common">Giant reed</name>
    <name type="synonym">Donax arundinaceus</name>
    <dbReference type="NCBI Taxonomy" id="35708"/>
    <lineage>
        <taxon>Eukaryota</taxon>
        <taxon>Viridiplantae</taxon>
        <taxon>Streptophyta</taxon>
        <taxon>Embryophyta</taxon>
        <taxon>Tracheophyta</taxon>
        <taxon>Spermatophyta</taxon>
        <taxon>Magnoliopsida</taxon>
        <taxon>Liliopsida</taxon>
        <taxon>Poales</taxon>
        <taxon>Poaceae</taxon>
        <taxon>PACMAD clade</taxon>
        <taxon>Arundinoideae</taxon>
        <taxon>Arundineae</taxon>
        <taxon>Arundo</taxon>
    </lineage>
</organism>
<protein>
    <submittedName>
        <fullName evidence="1">Uncharacterized protein</fullName>
    </submittedName>
</protein>